<dbReference type="AlphaFoldDB" id="A0A3P8D3F9"/>
<evidence type="ECO:0000313" key="1">
    <source>
        <dbReference type="EMBL" id="VDO90872.1"/>
    </source>
</evidence>
<name>A0A3P8D3F9_9TREM</name>
<proteinExistence type="predicted"/>
<keyword evidence="2" id="KW-1185">Reference proteome</keyword>
<organism evidence="1 2">
    <name type="scientific">Schistosoma margrebowiei</name>
    <dbReference type="NCBI Taxonomy" id="48269"/>
    <lineage>
        <taxon>Eukaryota</taxon>
        <taxon>Metazoa</taxon>
        <taxon>Spiralia</taxon>
        <taxon>Lophotrochozoa</taxon>
        <taxon>Platyhelminthes</taxon>
        <taxon>Trematoda</taxon>
        <taxon>Digenea</taxon>
        <taxon>Strigeidida</taxon>
        <taxon>Schistosomatoidea</taxon>
        <taxon>Schistosomatidae</taxon>
        <taxon>Schistosoma</taxon>
    </lineage>
</organism>
<protein>
    <submittedName>
        <fullName evidence="1">Uncharacterized protein</fullName>
    </submittedName>
</protein>
<gene>
    <name evidence="1" type="ORF">SMRZ_LOCUS10562</name>
</gene>
<evidence type="ECO:0000313" key="2">
    <source>
        <dbReference type="Proteomes" id="UP000277204"/>
    </source>
</evidence>
<dbReference type="EMBL" id="UZAI01005519">
    <property type="protein sequence ID" value="VDO90872.1"/>
    <property type="molecule type" value="Genomic_DNA"/>
</dbReference>
<sequence length="45" mass="5218">MRTRRYLDLCNALVIDNASMTNVKVRKLKKHRITTTHAEINHPAS</sequence>
<dbReference type="Proteomes" id="UP000277204">
    <property type="component" value="Unassembled WGS sequence"/>
</dbReference>
<reference evidence="1 2" key="1">
    <citation type="submission" date="2018-11" db="EMBL/GenBank/DDBJ databases">
        <authorList>
            <consortium name="Pathogen Informatics"/>
        </authorList>
    </citation>
    <scope>NUCLEOTIDE SEQUENCE [LARGE SCALE GENOMIC DNA]</scope>
    <source>
        <strain evidence="1 2">Zambia</strain>
    </source>
</reference>
<accession>A0A3P8D3F9</accession>